<accession>A0A0D3FVB3</accession>
<dbReference type="Gramene" id="OBART04G11080.1">
    <property type="protein sequence ID" value="OBART04G11080.1"/>
    <property type="gene ID" value="OBART04G11080"/>
</dbReference>
<dbReference type="HOGENOM" id="CLU_2816827_0_0_1"/>
<dbReference type="Proteomes" id="UP000026960">
    <property type="component" value="Chromosome 4"/>
</dbReference>
<reference evidence="1" key="1">
    <citation type="journal article" date="2009" name="Rice">
        <title>De Novo Next Generation Sequencing of Plant Genomes.</title>
        <authorList>
            <person name="Rounsley S."/>
            <person name="Marri P.R."/>
            <person name="Yu Y."/>
            <person name="He R."/>
            <person name="Sisneros N."/>
            <person name="Goicoechea J.L."/>
            <person name="Lee S.J."/>
            <person name="Angelova A."/>
            <person name="Kudrna D."/>
            <person name="Luo M."/>
            <person name="Affourtit J."/>
            <person name="Desany B."/>
            <person name="Knight J."/>
            <person name="Niazi F."/>
            <person name="Egholm M."/>
            <person name="Wing R.A."/>
        </authorList>
    </citation>
    <scope>NUCLEOTIDE SEQUENCE [LARGE SCALE GENOMIC DNA]</scope>
    <source>
        <strain evidence="1">cv. IRGC 105608</strain>
    </source>
</reference>
<dbReference type="EnsemblPlants" id="OBART04G11080.1">
    <property type="protein sequence ID" value="OBART04G11080.1"/>
    <property type="gene ID" value="OBART04G11080"/>
</dbReference>
<evidence type="ECO:0000313" key="1">
    <source>
        <dbReference type="EnsemblPlants" id="OBART04G11080.1"/>
    </source>
</evidence>
<sequence>MTKSFRLSGRAERWFWESVPSPSPPLFADGLDPMFVTTYVVHLDSRTVFMLEAGAACDEERGGCRRQ</sequence>
<protein>
    <submittedName>
        <fullName evidence="1">Uncharacterized protein</fullName>
    </submittedName>
</protein>
<reference evidence="1" key="2">
    <citation type="submission" date="2015-03" db="UniProtKB">
        <authorList>
            <consortium name="EnsemblPlants"/>
        </authorList>
    </citation>
    <scope>IDENTIFICATION</scope>
</reference>
<dbReference type="AlphaFoldDB" id="A0A0D3FVB3"/>
<keyword evidence="2" id="KW-1185">Reference proteome</keyword>
<name>A0A0D3FVB3_9ORYZ</name>
<organism evidence="1">
    <name type="scientific">Oryza barthii</name>
    <dbReference type="NCBI Taxonomy" id="65489"/>
    <lineage>
        <taxon>Eukaryota</taxon>
        <taxon>Viridiplantae</taxon>
        <taxon>Streptophyta</taxon>
        <taxon>Embryophyta</taxon>
        <taxon>Tracheophyta</taxon>
        <taxon>Spermatophyta</taxon>
        <taxon>Magnoliopsida</taxon>
        <taxon>Liliopsida</taxon>
        <taxon>Poales</taxon>
        <taxon>Poaceae</taxon>
        <taxon>BOP clade</taxon>
        <taxon>Oryzoideae</taxon>
        <taxon>Oryzeae</taxon>
        <taxon>Oryzinae</taxon>
        <taxon>Oryza</taxon>
    </lineage>
</organism>
<proteinExistence type="predicted"/>
<dbReference type="PaxDb" id="65489-OBART04G11080.1"/>
<evidence type="ECO:0000313" key="2">
    <source>
        <dbReference type="Proteomes" id="UP000026960"/>
    </source>
</evidence>